<keyword evidence="1" id="KW-0472">Membrane</keyword>
<keyword evidence="1" id="KW-0812">Transmembrane</keyword>
<dbReference type="EMBL" id="CANHGI010000003">
    <property type="protein sequence ID" value="CAI5445313.1"/>
    <property type="molecule type" value="Genomic_DNA"/>
</dbReference>
<dbReference type="Pfam" id="PF10326">
    <property type="entry name" value="7TM_GPCR_Str"/>
    <property type="match status" value="1"/>
</dbReference>
<keyword evidence="1" id="KW-1133">Transmembrane helix</keyword>
<feature type="transmembrane region" description="Helical" evidence="1">
    <location>
        <begin position="14"/>
        <end position="35"/>
    </location>
</feature>
<dbReference type="PANTHER" id="PTHR46000:SF10">
    <property type="entry name" value="SEVEN TM RECEPTOR"/>
    <property type="match status" value="1"/>
</dbReference>
<keyword evidence="3" id="KW-1185">Reference proteome</keyword>
<dbReference type="AlphaFoldDB" id="A0A9P1N0D2"/>
<evidence type="ECO:0000256" key="1">
    <source>
        <dbReference type="SAM" id="Phobius"/>
    </source>
</evidence>
<feature type="transmembrane region" description="Helical" evidence="1">
    <location>
        <begin position="47"/>
        <end position="69"/>
    </location>
</feature>
<feature type="transmembrane region" description="Helical" evidence="1">
    <location>
        <begin position="134"/>
        <end position="155"/>
    </location>
</feature>
<evidence type="ECO:0008006" key="4">
    <source>
        <dbReference type="Google" id="ProtNLM"/>
    </source>
</evidence>
<proteinExistence type="predicted"/>
<dbReference type="InterPro" id="IPR019428">
    <property type="entry name" value="7TM_GPCR_serpentine_rcpt_Str"/>
</dbReference>
<dbReference type="SUPFAM" id="SSF81321">
    <property type="entry name" value="Family A G protein-coupled receptor-like"/>
    <property type="match status" value="1"/>
</dbReference>
<name>A0A9P1N0D2_9PELO</name>
<reference evidence="2" key="1">
    <citation type="submission" date="2022-11" db="EMBL/GenBank/DDBJ databases">
        <authorList>
            <person name="Kikuchi T."/>
        </authorList>
    </citation>
    <scope>NUCLEOTIDE SEQUENCE</scope>
    <source>
        <strain evidence="2">PS1010</strain>
    </source>
</reference>
<comment type="caution">
    <text evidence="2">The sequence shown here is derived from an EMBL/GenBank/DDBJ whole genome shotgun (WGS) entry which is preliminary data.</text>
</comment>
<evidence type="ECO:0000313" key="2">
    <source>
        <dbReference type="EMBL" id="CAI5445313.1"/>
    </source>
</evidence>
<dbReference type="OrthoDB" id="2101615at2759"/>
<evidence type="ECO:0000313" key="3">
    <source>
        <dbReference type="Proteomes" id="UP001152747"/>
    </source>
</evidence>
<accession>A0A9P1N0D2</accession>
<feature type="transmembrane region" description="Helical" evidence="1">
    <location>
        <begin position="204"/>
        <end position="223"/>
    </location>
</feature>
<organism evidence="2 3">
    <name type="scientific">Caenorhabditis angaria</name>
    <dbReference type="NCBI Taxonomy" id="860376"/>
    <lineage>
        <taxon>Eukaryota</taxon>
        <taxon>Metazoa</taxon>
        <taxon>Ecdysozoa</taxon>
        <taxon>Nematoda</taxon>
        <taxon>Chromadorea</taxon>
        <taxon>Rhabditida</taxon>
        <taxon>Rhabditina</taxon>
        <taxon>Rhabditomorpha</taxon>
        <taxon>Rhabditoidea</taxon>
        <taxon>Rhabditidae</taxon>
        <taxon>Peloderinae</taxon>
        <taxon>Caenorhabditis</taxon>
    </lineage>
</organism>
<feature type="transmembrane region" description="Helical" evidence="1">
    <location>
        <begin position="251"/>
        <end position="275"/>
    </location>
</feature>
<feature type="transmembrane region" description="Helical" evidence="1">
    <location>
        <begin position="281"/>
        <end position="305"/>
    </location>
</feature>
<protein>
    <recommendedName>
        <fullName evidence="4">Seven TM Receptor</fullName>
    </recommendedName>
</protein>
<dbReference type="PANTHER" id="PTHR46000">
    <property type="entry name" value="SEVEN TM RECEPTOR-RELATED"/>
    <property type="match status" value="1"/>
</dbReference>
<feature type="transmembrane region" description="Helical" evidence="1">
    <location>
        <begin position="89"/>
        <end position="114"/>
    </location>
</feature>
<dbReference type="Proteomes" id="UP001152747">
    <property type="component" value="Unassembled WGS sequence"/>
</dbReference>
<sequence length="338" mass="38885">MLTPTDYYNISADISFHVFFITLFTNLVLIYMTIYKIKRIVGAYKTCIIIASFLGICFQLSDISCHPFFHSYNQSFIYFTLSTWTSKYISELLLLVYCVCYSSVISFMAVQFLYRYWIMTGSRSVKYFDGWKILYSQAYIFLIGTIYSSSIYILGPFDDESRRYLRAEVMRNYNLTVESIAGFVVVAVEDHEESTLRERGEACMSTLIILISIQYMIMIYAGTQMHLKLKTQISTISTSDRSLQKQLFKALVIQVLSPSLLCCVPIIPILVGPYIFTKISFPTGIFVSPFTIFPSLDSVILMTVVTEYRECFRKMLSKNSDSTYEISGRTTKTAISRI</sequence>
<gene>
    <name evidence="2" type="ORF">CAMP_LOCUS7950</name>
</gene>